<gene>
    <name evidence="1" type="ORF">GCM10009851_37080</name>
</gene>
<sequence>MSVLVGTPIVILAGGQKISAEIPGAADAGTDEIATATVSGMVAVRSSA</sequence>
<protein>
    <submittedName>
        <fullName evidence="1">Uncharacterized protein</fullName>
    </submittedName>
</protein>
<keyword evidence="2" id="KW-1185">Reference proteome</keyword>
<comment type="caution">
    <text evidence="1">The sequence shown here is derived from an EMBL/GenBank/DDBJ whole genome shotgun (WGS) entry which is preliminary data.</text>
</comment>
<accession>A0ABN3E4T5</accession>
<evidence type="ECO:0000313" key="1">
    <source>
        <dbReference type="EMBL" id="GAA2248257.1"/>
    </source>
</evidence>
<evidence type="ECO:0000313" key="2">
    <source>
        <dbReference type="Proteomes" id="UP001500929"/>
    </source>
</evidence>
<reference evidence="1 2" key="1">
    <citation type="journal article" date="2019" name="Int. J. Syst. Evol. Microbiol.">
        <title>The Global Catalogue of Microorganisms (GCM) 10K type strain sequencing project: providing services to taxonomists for standard genome sequencing and annotation.</title>
        <authorList>
            <consortium name="The Broad Institute Genomics Platform"/>
            <consortium name="The Broad Institute Genome Sequencing Center for Infectious Disease"/>
            <person name="Wu L."/>
            <person name="Ma J."/>
        </authorList>
    </citation>
    <scope>NUCLEOTIDE SEQUENCE [LARGE SCALE GENOMIC DNA]</scope>
    <source>
        <strain evidence="1 2">JCM 16117</strain>
    </source>
</reference>
<dbReference type="EMBL" id="BAAAQY010000014">
    <property type="protein sequence ID" value="GAA2248257.1"/>
    <property type="molecule type" value="Genomic_DNA"/>
</dbReference>
<proteinExistence type="predicted"/>
<dbReference type="Proteomes" id="UP001500929">
    <property type="component" value="Unassembled WGS sequence"/>
</dbReference>
<name>A0ABN3E4T5_9MICO</name>
<organism evidence="1 2">
    <name type="scientific">Herbiconiux moechotypicola</name>
    <dbReference type="NCBI Taxonomy" id="637393"/>
    <lineage>
        <taxon>Bacteria</taxon>
        <taxon>Bacillati</taxon>
        <taxon>Actinomycetota</taxon>
        <taxon>Actinomycetes</taxon>
        <taxon>Micrococcales</taxon>
        <taxon>Microbacteriaceae</taxon>
        <taxon>Herbiconiux</taxon>
    </lineage>
</organism>